<dbReference type="PROSITE" id="PS51740">
    <property type="entry name" value="SPOVT_ABRB"/>
    <property type="match status" value="1"/>
</dbReference>
<dbReference type="InterPro" id="IPR007159">
    <property type="entry name" value="SpoVT-AbrB_dom"/>
</dbReference>
<dbReference type="Pfam" id="PF04014">
    <property type="entry name" value="MazE_antitoxin"/>
    <property type="match status" value="1"/>
</dbReference>
<dbReference type="SMART" id="SM00966">
    <property type="entry name" value="SpoVT_AbrB"/>
    <property type="match status" value="1"/>
</dbReference>
<comment type="caution">
    <text evidence="3">The sequence shown here is derived from an EMBL/GenBank/DDBJ whole genome shotgun (WGS) entry which is preliminary data.</text>
</comment>
<dbReference type="EMBL" id="MFJN01000059">
    <property type="protein sequence ID" value="OGG20043.1"/>
    <property type="molecule type" value="Genomic_DNA"/>
</dbReference>
<proteinExistence type="predicted"/>
<evidence type="ECO:0000259" key="2">
    <source>
        <dbReference type="PROSITE" id="PS51740"/>
    </source>
</evidence>
<evidence type="ECO:0000313" key="3">
    <source>
        <dbReference type="EMBL" id="OGG20043.1"/>
    </source>
</evidence>
<keyword evidence="1" id="KW-0238">DNA-binding</keyword>
<dbReference type="AlphaFoldDB" id="A0A1F6A5Y0"/>
<evidence type="ECO:0000256" key="1">
    <source>
        <dbReference type="PROSITE-ProRule" id="PRU01076"/>
    </source>
</evidence>
<evidence type="ECO:0000313" key="4">
    <source>
        <dbReference type="Proteomes" id="UP000177092"/>
    </source>
</evidence>
<dbReference type="GO" id="GO:0003677">
    <property type="term" value="F:DNA binding"/>
    <property type="evidence" value="ECO:0007669"/>
    <property type="project" value="UniProtKB-UniRule"/>
</dbReference>
<dbReference type="STRING" id="1798384.A3D03_03275"/>
<accession>A0A1F6A5Y0</accession>
<feature type="domain" description="SpoVT-AbrB" evidence="2">
    <location>
        <begin position="2"/>
        <end position="47"/>
    </location>
</feature>
<sequence length="79" mass="9214">MFYPVTITSQGQITIPAKLRRELDLDKTKRLILKVEDQKLIAEKEPDILALRGVFKTKKRIPFWKARKAFEEAMARGEV</sequence>
<reference evidence="3 4" key="1">
    <citation type="journal article" date="2016" name="Nat. Commun.">
        <title>Thousands of microbial genomes shed light on interconnected biogeochemical processes in an aquifer system.</title>
        <authorList>
            <person name="Anantharaman K."/>
            <person name="Brown C.T."/>
            <person name="Hug L.A."/>
            <person name="Sharon I."/>
            <person name="Castelle C.J."/>
            <person name="Probst A.J."/>
            <person name="Thomas B.C."/>
            <person name="Singh A."/>
            <person name="Wilkins M.J."/>
            <person name="Karaoz U."/>
            <person name="Brodie E.L."/>
            <person name="Williams K.H."/>
            <person name="Hubbard S.S."/>
            <person name="Banfield J.F."/>
        </authorList>
    </citation>
    <scope>NUCLEOTIDE SEQUENCE [LARGE SCALE GENOMIC DNA]</scope>
</reference>
<protein>
    <recommendedName>
        <fullName evidence="2">SpoVT-AbrB domain-containing protein</fullName>
    </recommendedName>
</protein>
<dbReference type="Gene3D" id="2.10.260.10">
    <property type="match status" value="1"/>
</dbReference>
<dbReference type="SUPFAM" id="SSF89447">
    <property type="entry name" value="AbrB/MazE/MraZ-like"/>
    <property type="match status" value="1"/>
</dbReference>
<dbReference type="Proteomes" id="UP000177092">
    <property type="component" value="Unassembled WGS sequence"/>
</dbReference>
<gene>
    <name evidence="3" type="ORF">A3D03_03275</name>
</gene>
<dbReference type="InterPro" id="IPR037914">
    <property type="entry name" value="SpoVT-AbrB_sf"/>
</dbReference>
<dbReference type="NCBIfam" id="TIGR01439">
    <property type="entry name" value="lp_hng_hel_AbrB"/>
    <property type="match status" value="1"/>
</dbReference>
<name>A0A1F6A5Y0_9BACT</name>
<organism evidence="3 4">
    <name type="scientific">Candidatus Gottesmanbacteria bacterium RIFCSPHIGHO2_02_FULL_40_13</name>
    <dbReference type="NCBI Taxonomy" id="1798384"/>
    <lineage>
        <taxon>Bacteria</taxon>
        <taxon>Candidatus Gottesmaniibacteriota</taxon>
    </lineage>
</organism>